<dbReference type="EMBL" id="CP020474">
    <property type="protein sequence ID" value="ARE84030.1"/>
    <property type="molecule type" value="Genomic_DNA"/>
</dbReference>
<organism evidence="3 4">
    <name type="scientific">Roseovarius mucosus</name>
    <dbReference type="NCBI Taxonomy" id="215743"/>
    <lineage>
        <taxon>Bacteria</taxon>
        <taxon>Pseudomonadati</taxon>
        <taxon>Pseudomonadota</taxon>
        <taxon>Alphaproteobacteria</taxon>
        <taxon>Rhodobacterales</taxon>
        <taxon>Roseobacteraceae</taxon>
        <taxon>Roseovarius</taxon>
    </lineage>
</organism>
<accession>A0A1V0RQI4</accession>
<keyword evidence="4" id="KW-1185">Reference proteome</keyword>
<dbReference type="GO" id="GO:0046872">
    <property type="term" value="F:metal ion binding"/>
    <property type="evidence" value="ECO:0007669"/>
    <property type="project" value="UniProtKB-KW"/>
</dbReference>
<dbReference type="KEGG" id="rmm:ROSMUCSMR3_02561"/>
<gene>
    <name evidence="3" type="ORF">ROSMUCSMR3_02561</name>
</gene>
<evidence type="ECO:0000256" key="2">
    <source>
        <dbReference type="ARBA" id="ARBA00023239"/>
    </source>
</evidence>
<dbReference type="InterPro" id="IPR002762">
    <property type="entry name" value="CbiX-like"/>
</dbReference>
<proteinExistence type="predicted"/>
<evidence type="ECO:0000313" key="4">
    <source>
        <dbReference type="Proteomes" id="UP000192273"/>
    </source>
</evidence>
<dbReference type="AlphaFoldDB" id="A0A1V0RQI4"/>
<evidence type="ECO:0000313" key="3">
    <source>
        <dbReference type="EMBL" id="ARE84030.1"/>
    </source>
</evidence>
<name>A0A1V0RQI4_9RHOB</name>
<dbReference type="Proteomes" id="UP000192273">
    <property type="component" value="Chromosome"/>
</dbReference>
<keyword evidence="2" id="KW-0456">Lyase</keyword>
<sequence length="233" mass="23717">MNTAAIIVSHGQPSDPDPAEAALADFAAEVAQALPGWHVGSATLAKPGALEAALVEAGPGAHVYPYFMTGGWFTGDALMQRLEGSRAVVLPPFGLDPGLPGLAAALLTDTMAARGWQAPEVRVFLAAHGSGRSTQTARDTQGFAEALAAVLPLAELRVGFVEEPPYLADQAFDLGATAICLPFFAAKGGHVLDDVPEALDLAAFQGVLLDPIGCAPGAAALVARSLARAMVAA</sequence>
<dbReference type="GO" id="GO:0016829">
    <property type="term" value="F:lyase activity"/>
    <property type="evidence" value="ECO:0007669"/>
    <property type="project" value="UniProtKB-KW"/>
</dbReference>
<reference evidence="3 4" key="1">
    <citation type="submission" date="2017-03" db="EMBL/GenBank/DDBJ databases">
        <title>Genome Sequence of Roseovarius mucosus strain SMR3 Isolated from a culture of the Diatom Skeletonema marinoi.</title>
        <authorList>
            <person name="Topel M."/>
            <person name="Pinder M."/>
            <person name="Johansson O.N."/>
            <person name="Kourtchenko O."/>
            <person name="Godhe A."/>
            <person name="Clarke A.K."/>
        </authorList>
    </citation>
    <scope>NUCLEOTIDE SEQUENCE [LARGE SCALE GENOMIC DNA]</scope>
    <source>
        <strain evidence="3 4">SMR3</strain>
    </source>
</reference>
<evidence type="ECO:0000256" key="1">
    <source>
        <dbReference type="ARBA" id="ARBA00022723"/>
    </source>
</evidence>
<keyword evidence="1" id="KW-0479">Metal-binding</keyword>
<dbReference type="RefSeq" id="WP_081507526.1">
    <property type="nucleotide sequence ID" value="NZ_CP020474.1"/>
</dbReference>
<dbReference type="Pfam" id="PF01903">
    <property type="entry name" value="CbiX"/>
    <property type="match status" value="1"/>
</dbReference>
<dbReference type="Gene3D" id="3.40.50.1400">
    <property type="match status" value="2"/>
</dbReference>
<dbReference type="OrthoDB" id="7346027at2"/>
<dbReference type="SUPFAM" id="SSF53800">
    <property type="entry name" value="Chelatase"/>
    <property type="match status" value="2"/>
</dbReference>
<protein>
    <submittedName>
        <fullName evidence="3">Cobalamin biosynthesis protein CbiX</fullName>
    </submittedName>
</protein>